<keyword evidence="1" id="KW-0175">Coiled coil</keyword>
<organism evidence="3 4">
    <name type="scientific">Strix occidentalis caurina</name>
    <name type="common">northern spotted owl</name>
    <dbReference type="NCBI Taxonomy" id="311401"/>
    <lineage>
        <taxon>Eukaryota</taxon>
        <taxon>Metazoa</taxon>
        <taxon>Chordata</taxon>
        <taxon>Craniata</taxon>
        <taxon>Vertebrata</taxon>
        <taxon>Euteleostomi</taxon>
        <taxon>Archelosauria</taxon>
        <taxon>Archosauria</taxon>
        <taxon>Dinosauria</taxon>
        <taxon>Saurischia</taxon>
        <taxon>Theropoda</taxon>
        <taxon>Coelurosauria</taxon>
        <taxon>Aves</taxon>
        <taxon>Neognathae</taxon>
        <taxon>Neoaves</taxon>
        <taxon>Telluraves</taxon>
        <taxon>Strigiformes</taxon>
        <taxon>Strigidae</taxon>
        <taxon>Strix</taxon>
    </lineage>
</organism>
<keyword evidence="4" id="KW-1185">Reference proteome</keyword>
<dbReference type="Ensembl" id="ENSSOCT00000012846.1">
    <property type="protein sequence ID" value="ENSSOCP00000012506.1"/>
    <property type="gene ID" value="ENSSOCG00000009531.1"/>
</dbReference>
<accession>A0A8D0KVV6</accession>
<evidence type="ECO:0000313" key="3">
    <source>
        <dbReference type="Ensembl" id="ENSSOCP00000012506.1"/>
    </source>
</evidence>
<keyword evidence="2" id="KW-0472">Membrane</keyword>
<dbReference type="Gene3D" id="1.10.287.210">
    <property type="match status" value="1"/>
</dbReference>
<feature type="transmembrane region" description="Helical" evidence="2">
    <location>
        <begin position="374"/>
        <end position="398"/>
    </location>
</feature>
<evidence type="ECO:0008006" key="5">
    <source>
        <dbReference type="Google" id="ProtNLM"/>
    </source>
</evidence>
<keyword evidence="2" id="KW-0812">Transmembrane</keyword>
<dbReference type="SUPFAM" id="SSF49830">
    <property type="entry name" value="ENV polyprotein, receptor-binding domain"/>
    <property type="match status" value="1"/>
</dbReference>
<dbReference type="AlphaFoldDB" id="A0A8D0KVV6"/>
<feature type="coiled-coil region" evidence="1">
    <location>
        <begin position="408"/>
        <end position="435"/>
    </location>
</feature>
<dbReference type="PANTHER" id="PTHR10424">
    <property type="entry name" value="VIRAL ENVELOPE PROTEIN"/>
    <property type="match status" value="1"/>
</dbReference>
<dbReference type="InterPro" id="IPR008981">
    <property type="entry name" value="FMuLV_rcpt-bd"/>
</dbReference>
<proteinExistence type="predicted"/>
<sequence>MHKNISGILVLLYLIYIKSVTNAWIHQPFEWILARWEDSIVIKRNTTVGPPSFTASLCELVLIQPCLNLKGYYLCPASNPGKGYCNQPSHYYCAYWGCETVASSWSPPTRDEFLKTSWGPKGCNPPRRDFSGGSISHSNCLHLKIDILQPEDPAWIIGRTWGLRYWEPGTDRGGLILIQKRPVPLTPKPKPVGLNKVITNEIGQNKTVAGNLETNITNTQKNITTLRCTRNIQENIGRIESNPLWRLVQTAYQALNSTNPNATLGCWLCYDVRPPLYEGIGLNVTYSLSNENLCANKIQRLNKVGNKWAIPREGGWWICSKTGLTPCLSLTMFNENKEFCIQITVMPRILYHPKETVFKYWNNNNLRIRKREPLTALAIATLIGLGTAGAATGITSLVQQHKGLSSLRAAVDEDLERIEKSISSLEKSLTSLSEVVLQNRRGLDLLFLQQGGLCVALGEECCFYADHSGVVRESMTKLREGIIQRKKEREAQQSWFESWFNQSPWMTTLITTLMGCLIILLLILTFGLCILSKLISLVKNRIETVQLMILRLSKDPIEEKRAKRPRLRDFQKTQ</sequence>
<keyword evidence="2" id="KW-1133">Transmembrane helix</keyword>
<dbReference type="SUPFAM" id="SSF58069">
    <property type="entry name" value="Virus ectodomain"/>
    <property type="match status" value="1"/>
</dbReference>
<dbReference type="Pfam" id="PF00429">
    <property type="entry name" value="TLV_coat"/>
    <property type="match status" value="2"/>
</dbReference>
<feature type="transmembrane region" description="Helical" evidence="2">
    <location>
        <begin position="505"/>
        <end position="531"/>
    </location>
</feature>
<dbReference type="InterPro" id="IPR018154">
    <property type="entry name" value="TLV/ENV_coat_polyprotein"/>
</dbReference>
<dbReference type="Proteomes" id="UP000694551">
    <property type="component" value="Unplaced"/>
</dbReference>
<dbReference type="PANTHER" id="PTHR10424:SF82">
    <property type="entry name" value="ENVELOPE GLYCOPROTEIN-RELATED"/>
    <property type="match status" value="1"/>
</dbReference>
<protein>
    <recommendedName>
        <fullName evidence="5">Envelope glycoprotein</fullName>
    </recommendedName>
</protein>
<reference evidence="3" key="1">
    <citation type="submission" date="2025-08" db="UniProtKB">
        <authorList>
            <consortium name="Ensembl"/>
        </authorList>
    </citation>
    <scope>IDENTIFICATION</scope>
</reference>
<evidence type="ECO:0000313" key="4">
    <source>
        <dbReference type="Proteomes" id="UP000694551"/>
    </source>
</evidence>
<reference evidence="3" key="2">
    <citation type="submission" date="2025-09" db="UniProtKB">
        <authorList>
            <consortium name="Ensembl"/>
        </authorList>
    </citation>
    <scope>IDENTIFICATION</scope>
</reference>
<evidence type="ECO:0000256" key="2">
    <source>
        <dbReference type="SAM" id="Phobius"/>
    </source>
</evidence>
<feature type="transmembrane region" description="Helical" evidence="2">
    <location>
        <begin position="6"/>
        <end position="25"/>
    </location>
</feature>
<name>A0A8D0KVV6_STROC</name>
<dbReference type="Gene3D" id="3.90.310.10">
    <property type="entry name" value="ENV polyprotein, receptor-binding domain"/>
    <property type="match status" value="1"/>
</dbReference>
<evidence type="ECO:0000256" key="1">
    <source>
        <dbReference type="SAM" id="Coils"/>
    </source>
</evidence>
<dbReference type="CDD" id="cd09851">
    <property type="entry name" value="HTLV-1-like_HR1-HR2"/>
    <property type="match status" value="1"/>
</dbReference>